<dbReference type="GO" id="GO:0016491">
    <property type="term" value="F:oxidoreductase activity"/>
    <property type="evidence" value="ECO:0007669"/>
    <property type="project" value="InterPro"/>
</dbReference>
<dbReference type="AlphaFoldDB" id="A0AAW1HWG7"/>
<gene>
    <name evidence="1" type="ORF">QE152_g38527</name>
</gene>
<organism evidence="1 2">
    <name type="scientific">Popillia japonica</name>
    <name type="common">Japanese beetle</name>
    <dbReference type="NCBI Taxonomy" id="7064"/>
    <lineage>
        <taxon>Eukaryota</taxon>
        <taxon>Metazoa</taxon>
        <taxon>Ecdysozoa</taxon>
        <taxon>Arthropoda</taxon>
        <taxon>Hexapoda</taxon>
        <taxon>Insecta</taxon>
        <taxon>Pterygota</taxon>
        <taxon>Neoptera</taxon>
        <taxon>Endopterygota</taxon>
        <taxon>Coleoptera</taxon>
        <taxon>Polyphaga</taxon>
        <taxon>Scarabaeiformia</taxon>
        <taxon>Scarabaeidae</taxon>
        <taxon>Rutelinae</taxon>
        <taxon>Popillia</taxon>
    </lineage>
</organism>
<keyword evidence="2" id="KW-1185">Reference proteome</keyword>
<accession>A0AAW1HWG7</accession>
<dbReference type="SUPFAM" id="SSF51430">
    <property type="entry name" value="NAD(P)-linked oxidoreductase"/>
    <property type="match status" value="1"/>
</dbReference>
<dbReference type="PROSITE" id="PS00063">
    <property type="entry name" value="ALDOKETO_REDUCTASE_3"/>
    <property type="match status" value="1"/>
</dbReference>
<name>A0AAW1HWG7_POPJA</name>
<dbReference type="EMBL" id="JASPKY010000840">
    <property type="protein sequence ID" value="KAK9681153.1"/>
    <property type="molecule type" value="Genomic_DNA"/>
</dbReference>
<evidence type="ECO:0000313" key="2">
    <source>
        <dbReference type="Proteomes" id="UP001458880"/>
    </source>
</evidence>
<reference evidence="1 2" key="1">
    <citation type="journal article" date="2024" name="BMC Genomics">
        <title>De novo assembly and annotation of Popillia japonica's genome with initial clues to its potential as an invasive pest.</title>
        <authorList>
            <person name="Cucini C."/>
            <person name="Boschi S."/>
            <person name="Funari R."/>
            <person name="Cardaioli E."/>
            <person name="Iannotti N."/>
            <person name="Marturano G."/>
            <person name="Paoli F."/>
            <person name="Bruttini M."/>
            <person name="Carapelli A."/>
            <person name="Frati F."/>
            <person name="Nardi F."/>
        </authorList>
    </citation>
    <scope>NUCLEOTIDE SEQUENCE [LARGE SCALE GENOMIC DNA]</scope>
    <source>
        <strain evidence="1">DMR45628</strain>
    </source>
</reference>
<dbReference type="InterPro" id="IPR036812">
    <property type="entry name" value="NAD(P)_OxRdtase_dom_sf"/>
</dbReference>
<evidence type="ECO:0000313" key="1">
    <source>
        <dbReference type="EMBL" id="KAK9681153.1"/>
    </source>
</evidence>
<sequence length="79" mass="9008">MPVVGLGTYKISLGMVVIPKSVTKSRIIENIDVFDFQLSAEELAYLDSSLLIGYLVYDQVEKLHHKYMLKNPADYENDK</sequence>
<dbReference type="Gene3D" id="3.20.20.100">
    <property type="entry name" value="NADP-dependent oxidoreductase domain"/>
    <property type="match status" value="1"/>
</dbReference>
<dbReference type="InterPro" id="IPR018170">
    <property type="entry name" value="Aldo/ket_reductase_CS"/>
</dbReference>
<comment type="caution">
    <text evidence="1">The sequence shown here is derived from an EMBL/GenBank/DDBJ whole genome shotgun (WGS) entry which is preliminary data.</text>
</comment>
<protein>
    <submittedName>
        <fullName evidence="1">Uncharacterized protein</fullName>
    </submittedName>
</protein>
<dbReference type="Proteomes" id="UP001458880">
    <property type="component" value="Unassembled WGS sequence"/>
</dbReference>
<proteinExistence type="predicted"/>